<dbReference type="PANTHER" id="PTHR35585:SF1">
    <property type="entry name" value="HHE DOMAIN PROTEIN (AFU_ORTHOLOGUE AFUA_4G00730)"/>
    <property type="match status" value="1"/>
</dbReference>
<feature type="region of interest" description="Disordered" evidence="1">
    <location>
        <begin position="382"/>
        <end position="404"/>
    </location>
</feature>
<dbReference type="Pfam" id="PF01814">
    <property type="entry name" value="Hemerythrin"/>
    <property type="match status" value="1"/>
</dbReference>
<name>A0ABV7FYC8_9PROT</name>
<feature type="domain" description="Hemerythrin-like" evidence="2">
    <location>
        <begin position="15"/>
        <end position="120"/>
    </location>
</feature>
<keyword evidence="5" id="KW-1185">Reference proteome</keyword>
<feature type="domain" description="DUF2382" evidence="3">
    <location>
        <begin position="277"/>
        <end position="385"/>
    </location>
</feature>
<dbReference type="Proteomes" id="UP001595593">
    <property type="component" value="Unassembled WGS sequence"/>
</dbReference>
<dbReference type="PANTHER" id="PTHR35585">
    <property type="entry name" value="HHE DOMAIN PROTEIN (AFU_ORTHOLOGUE AFUA_4G00730)"/>
    <property type="match status" value="1"/>
</dbReference>
<protein>
    <submittedName>
        <fullName evidence="4">DUF2382 domain-containing protein</fullName>
    </submittedName>
</protein>
<dbReference type="InterPro" id="IPR019060">
    <property type="entry name" value="DUF2382"/>
</dbReference>
<dbReference type="RefSeq" id="WP_379596100.1">
    <property type="nucleotide sequence ID" value="NZ_JBHRTN010000009.1"/>
</dbReference>
<evidence type="ECO:0000313" key="4">
    <source>
        <dbReference type="EMBL" id="MFC3125414.1"/>
    </source>
</evidence>
<reference evidence="5" key="1">
    <citation type="journal article" date="2019" name="Int. J. Syst. Evol. Microbiol.">
        <title>The Global Catalogue of Microorganisms (GCM) 10K type strain sequencing project: providing services to taxonomists for standard genome sequencing and annotation.</title>
        <authorList>
            <consortium name="The Broad Institute Genomics Platform"/>
            <consortium name="The Broad Institute Genome Sequencing Center for Infectious Disease"/>
            <person name="Wu L."/>
            <person name="Ma J."/>
        </authorList>
    </citation>
    <scope>NUCLEOTIDE SEQUENCE [LARGE SCALE GENOMIC DNA]</scope>
    <source>
        <strain evidence="5">KCTC 52094</strain>
    </source>
</reference>
<dbReference type="Gene3D" id="1.20.120.520">
    <property type="entry name" value="nmb1532 protein domain like"/>
    <property type="match status" value="1"/>
</dbReference>
<dbReference type="EMBL" id="JBHRTN010000009">
    <property type="protein sequence ID" value="MFC3125414.1"/>
    <property type="molecule type" value="Genomic_DNA"/>
</dbReference>
<feature type="region of interest" description="Disordered" evidence="1">
    <location>
        <begin position="126"/>
        <end position="195"/>
    </location>
</feature>
<evidence type="ECO:0000313" key="5">
    <source>
        <dbReference type="Proteomes" id="UP001595593"/>
    </source>
</evidence>
<sequence length="404" mass="45537">MNFKTMMQSSPAKAIELFARLAETSDGAVKTREKLFSELKAELEVHTSLEEQHLFPLLRKNAETKHLVADAVRDNKELRAKLAELEAAPKNDQAFSEKLADLQKAFRQHARDEKKEMLPAVERALSEEQVQDVTEKMEAGHAEAEQAKQDEAEQRRAKARQEREEAQFLTRQAELRTQQAAAAEREREAAEQRTRADADRIIDAALKPVSVATKAAEEVARLPAVPPGADLRKRAQAQTATLTNMFMWPWMGAMQGTSQPSILTNASRGPSGMEEVIPLGEEVLEVGKRTENRGTVRVHRFVVETPVERQISLQSEKVVVERRRPVSDEVTGEILTEVTVEVVETEEVPTIGKRMRLREEVVVRTERTQRVETVTETVRHDEVEIEQAGRKRTARAPRPVSAAR</sequence>
<feature type="compositionally biased region" description="Low complexity" evidence="1">
    <location>
        <begin position="171"/>
        <end position="182"/>
    </location>
</feature>
<feature type="compositionally biased region" description="Basic and acidic residues" evidence="1">
    <location>
        <begin position="183"/>
        <end position="195"/>
    </location>
</feature>
<feature type="compositionally biased region" description="Basic and acidic residues" evidence="1">
    <location>
        <begin position="133"/>
        <end position="166"/>
    </location>
</feature>
<evidence type="ECO:0000256" key="1">
    <source>
        <dbReference type="SAM" id="MobiDB-lite"/>
    </source>
</evidence>
<comment type="caution">
    <text evidence="4">The sequence shown here is derived from an EMBL/GenBank/DDBJ whole genome shotgun (WGS) entry which is preliminary data.</text>
</comment>
<dbReference type="Pfam" id="PF09557">
    <property type="entry name" value="DUF2382"/>
    <property type="match status" value="1"/>
</dbReference>
<accession>A0ABV7FYC8</accession>
<evidence type="ECO:0000259" key="3">
    <source>
        <dbReference type="Pfam" id="PF09557"/>
    </source>
</evidence>
<dbReference type="InterPro" id="IPR012312">
    <property type="entry name" value="Hemerythrin-like"/>
</dbReference>
<evidence type="ECO:0000259" key="2">
    <source>
        <dbReference type="Pfam" id="PF01814"/>
    </source>
</evidence>
<gene>
    <name evidence="4" type="ORF">ACFOD4_10105</name>
</gene>
<proteinExistence type="predicted"/>
<organism evidence="4 5">
    <name type="scientific">Teichococcus globiformis</name>
    <dbReference type="NCBI Taxonomy" id="2307229"/>
    <lineage>
        <taxon>Bacteria</taxon>
        <taxon>Pseudomonadati</taxon>
        <taxon>Pseudomonadota</taxon>
        <taxon>Alphaproteobacteria</taxon>
        <taxon>Acetobacterales</taxon>
        <taxon>Roseomonadaceae</taxon>
        <taxon>Roseomonas</taxon>
    </lineage>
</organism>